<feature type="transmembrane region" description="Helical" evidence="2">
    <location>
        <begin position="34"/>
        <end position="55"/>
    </location>
</feature>
<feature type="compositionally biased region" description="Basic and acidic residues" evidence="1">
    <location>
        <begin position="118"/>
        <end position="128"/>
    </location>
</feature>
<keyword evidence="2" id="KW-0812">Transmembrane</keyword>
<dbReference type="InterPro" id="IPR021449">
    <property type="entry name" value="DUF3099"/>
</dbReference>
<evidence type="ECO:0000313" key="4">
    <source>
        <dbReference type="Proteomes" id="UP000321154"/>
    </source>
</evidence>
<feature type="region of interest" description="Disordered" evidence="1">
    <location>
        <begin position="84"/>
        <end position="128"/>
    </location>
</feature>
<evidence type="ECO:0000313" key="3">
    <source>
        <dbReference type="EMBL" id="GEK81953.1"/>
    </source>
</evidence>
<comment type="caution">
    <text evidence="3">The sequence shown here is derived from an EMBL/GenBank/DDBJ whole genome shotgun (WGS) entry which is preliminary data.</text>
</comment>
<sequence length="128" mass="13943">MTQTEPVSELKTSQPITSLPPSPADDRHARMVRYLVAMGIRIVCIALCFIIPLGWWTLLPVAGAVLIPYFAVVLVNVGHDPGQDVERPGTIEAYRTPDQPWSPPTATPSWHEPSSDDGSARRDRGSAA</sequence>
<proteinExistence type="predicted"/>
<name>A0ABQ0UKD2_9MICO</name>
<organism evidence="3 4">
    <name type="scientific">Frigoribacterium faeni</name>
    <dbReference type="NCBI Taxonomy" id="145483"/>
    <lineage>
        <taxon>Bacteria</taxon>
        <taxon>Bacillati</taxon>
        <taxon>Actinomycetota</taxon>
        <taxon>Actinomycetes</taxon>
        <taxon>Micrococcales</taxon>
        <taxon>Microbacteriaceae</taxon>
        <taxon>Frigoribacterium</taxon>
    </lineage>
</organism>
<feature type="region of interest" description="Disordered" evidence="1">
    <location>
        <begin position="1"/>
        <end position="24"/>
    </location>
</feature>
<keyword evidence="2" id="KW-0472">Membrane</keyword>
<evidence type="ECO:0000256" key="1">
    <source>
        <dbReference type="SAM" id="MobiDB-lite"/>
    </source>
</evidence>
<protein>
    <recommendedName>
        <fullName evidence="5">DUF3099 domain-containing protein</fullName>
    </recommendedName>
</protein>
<evidence type="ECO:0008006" key="5">
    <source>
        <dbReference type="Google" id="ProtNLM"/>
    </source>
</evidence>
<reference evidence="3 4" key="1">
    <citation type="submission" date="2019-07" db="EMBL/GenBank/DDBJ databases">
        <title>Whole genome shotgun sequence of Frigoribacterium faeni NBRC 103066.</title>
        <authorList>
            <person name="Hosoyama A."/>
            <person name="Uohara A."/>
            <person name="Ohji S."/>
            <person name="Ichikawa N."/>
        </authorList>
    </citation>
    <scope>NUCLEOTIDE SEQUENCE [LARGE SCALE GENOMIC DNA]</scope>
    <source>
        <strain evidence="3 4">NBRC 103066</strain>
    </source>
</reference>
<dbReference type="Pfam" id="PF11298">
    <property type="entry name" value="DUF3099"/>
    <property type="match status" value="1"/>
</dbReference>
<feature type="compositionally biased region" description="Polar residues" evidence="1">
    <location>
        <begin position="1"/>
        <end position="17"/>
    </location>
</feature>
<accession>A0ABQ0UKD2</accession>
<feature type="transmembrane region" description="Helical" evidence="2">
    <location>
        <begin position="61"/>
        <end position="78"/>
    </location>
</feature>
<evidence type="ECO:0000256" key="2">
    <source>
        <dbReference type="SAM" id="Phobius"/>
    </source>
</evidence>
<gene>
    <name evidence="3" type="ORF">FFA01_02620</name>
</gene>
<dbReference type="Proteomes" id="UP000321154">
    <property type="component" value="Unassembled WGS sequence"/>
</dbReference>
<keyword evidence="2" id="KW-1133">Transmembrane helix</keyword>
<dbReference type="EMBL" id="BJUV01000002">
    <property type="protein sequence ID" value="GEK81953.1"/>
    <property type="molecule type" value="Genomic_DNA"/>
</dbReference>
<keyword evidence="4" id="KW-1185">Reference proteome</keyword>